<evidence type="ECO:0000313" key="3">
    <source>
        <dbReference type="EMBL" id="OCB87410.1"/>
    </source>
</evidence>
<feature type="compositionally biased region" description="Basic and acidic residues" evidence="1">
    <location>
        <begin position="339"/>
        <end position="358"/>
    </location>
</feature>
<dbReference type="Proteomes" id="UP000757232">
    <property type="component" value="Unassembled WGS sequence"/>
</dbReference>
<feature type="chain" id="PRO_5040205291" evidence="2">
    <location>
        <begin position="23"/>
        <end position="375"/>
    </location>
</feature>
<feature type="compositionally biased region" description="Basic and acidic residues" evidence="1">
    <location>
        <begin position="127"/>
        <end position="162"/>
    </location>
</feature>
<keyword evidence="2" id="KW-0732">Signal</keyword>
<comment type="caution">
    <text evidence="3">The sequence shown here is derived from an EMBL/GenBank/DDBJ whole genome shotgun (WGS) entry which is preliminary data.</text>
</comment>
<evidence type="ECO:0000313" key="4">
    <source>
        <dbReference type="Proteomes" id="UP000757232"/>
    </source>
</evidence>
<keyword evidence="4" id="KW-1185">Reference proteome</keyword>
<dbReference type="EMBL" id="LNZH02000192">
    <property type="protein sequence ID" value="OCB87410.1"/>
    <property type="molecule type" value="Genomic_DNA"/>
</dbReference>
<feature type="region of interest" description="Disordered" evidence="1">
    <location>
        <begin position="122"/>
        <end position="194"/>
    </location>
</feature>
<reference evidence="3" key="1">
    <citation type="submission" date="2016-06" db="EMBL/GenBank/DDBJ databases">
        <title>Draft Genome sequence of the fungus Inonotus baumii.</title>
        <authorList>
            <person name="Zhu H."/>
            <person name="Lin W."/>
        </authorList>
    </citation>
    <scope>NUCLEOTIDE SEQUENCE</scope>
    <source>
        <strain evidence="3">821</strain>
    </source>
</reference>
<gene>
    <name evidence="3" type="ORF">A7U60_g5550</name>
</gene>
<organism evidence="3 4">
    <name type="scientific">Sanghuangporus baumii</name>
    <name type="common">Phellinus baumii</name>
    <dbReference type="NCBI Taxonomy" id="108892"/>
    <lineage>
        <taxon>Eukaryota</taxon>
        <taxon>Fungi</taxon>
        <taxon>Dikarya</taxon>
        <taxon>Basidiomycota</taxon>
        <taxon>Agaricomycotina</taxon>
        <taxon>Agaricomycetes</taxon>
        <taxon>Hymenochaetales</taxon>
        <taxon>Hymenochaetaceae</taxon>
        <taxon>Sanghuangporus</taxon>
    </lineage>
</organism>
<feature type="signal peptide" evidence="2">
    <location>
        <begin position="1"/>
        <end position="22"/>
    </location>
</feature>
<proteinExistence type="predicted"/>
<evidence type="ECO:0000256" key="2">
    <source>
        <dbReference type="SAM" id="SignalP"/>
    </source>
</evidence>
<dbReference type="OrthoDB" id="3246365at2759"/>
<sequence length="375" mass="41562">MPLAVTLPILCALGARIAFTLLNPPLTPPSPSEELIDGAVQGAFQGVLLQYVSSEHPVFAPALALAFVGRIASIVYFADAPPDMQVVGTTGIAAVVGFALTQLISLAAEEWMDGDELSIGRRHSRRRERELARESAREARKEHMRARLREINARERDRDRSRSPSVRSRSLERVSPRRSYVTRARSASLPRTEHTTVPPTLITETTSTTLTMEQMGYTGLGRLLDLELANLRKKAATAEADRRRCKEERKWALAQGDKARAEQLAWQVKRYAAMAESYTREADRKIIEATRANHPGQLSATAAASTPTQANPYYGGELDPVPSDNGRRASEVPYPDYMNKLRKDIKGKAPMRYPDRPNADGFAFDSGWQTSKAYA</sequence>
<evidence type="ECO:0000256" key="1">
    <source>
        <dbReference type="SAM" id="MobiDB-lite"/>
    </source>
</evidence>
<feature type="region of interest" description="Disordered" evidence="1">
    <location>
        <begin position="297"/>
        <end position="375"/>
    </location>
</feature>
<dbReference type="AlphaFoldDB" id="A0A9Q5HWZ7"/>
<name>A0A9Q5HWZ7_SANBA</name>
<accession>A0A9Q5HWZ7</accession>
<protein>
    <submittedName>
        <fullName evidence="3">Uncharacterized protein</fullName>
    </submittedName>
</protein>